<name>A0ABY5VCT5_9FIRM</name>
<dbReference type="RefSeq" id="WP_028529402.1">
    <property type="nucleotide sequence ID" value="NZ_CABLBR010000024.1"/>
</dbReference>
<dbReference type="Gene3D" id="3.30.1050.10">
    <property type="entry name" value="SCP2 sterol-binding domain"/>
    <property type="match status" value="1"/>
</dbReference>
<dbReference type="InterPro" id="IPR003033">
    <property type="entry name" value="SCP2_sterol-bd_dom"/>
</dbReference>
<dbReference type="SUPFAM" id="SSF55718">
    <property type="entry name" value="SCP-like"/>
    <property type="match status" value="1"/>
</dbReference>
<accession>A0ABY5VCT5</accession>
<feature type="domain" description="SCP2" evidence="1">
    <location>
        <begin position="26"/>
        <end position="77"/>
    </location>
</feature>
<evidence type="ECO:0000259" key="1">
    <source>
        <dbReference type="Pfam" id="PF02036"/>
    </source>
</evidence>
<gene>
    <name evidence="2" type="ORF">NQ502_12980</name>
</gene>
<sequence>MSSVKEFINKIPEYFDEEKGCESDLTIVYDIHDMGEKYTIRIKNGACTVEPEGSDDYDVKLRMTSDNYLKTVYGVASELAYWMGTIRFIGKRLAYEELQYCLNIPADSGIMNL</sequence>
<proteinExistence type="predicted"/>
<evidence type="ECO:0000313" key="2">
    <source>
        <dbReference type="EMBL" id="UWP58290.1"/>
    </source>
</evidence>
<keyword evidence="3" id="KW-1185">Reference proteome</keyword>
<protein>
    <submittedName>
        <fullName evidence="2">SCP2 sterol-binding domain-containing protein</fullName>
    </submittedName>
</protein>
<dbReference type="Proteomes" id="UP001060164">
    <property type="component" value="Chromosome"/>
</dbReference>
<dbReference type="InterPro" id="IPR036527">
    <property type="entry name" value="SCP2_sterol-bd_dom_sf"/>
</dbReference>
<reference evidence="2" key="1">
    <citation type="journal article" date="2022" name="Cell">
        <title>Design, construction, and in vivo augmentation of a complex gut microbiome.</title>
        <authorList>
            <person name="Cheng A.G."/>
            <person name="Ho P.Y."/>
            <person name="Aranda-Diaz A."/>
            <person name="Jain S."/>
            <person name="Yu F.B."/>
            <person name="Meng X."/>
            <person name="Wang M."/>
            <person name="Iakiviak M."/>
            <person name="Nagashima K."/>
            <person name="Zhao A."/>
            <person name="Murugkar P."/>
            <person name="Patil A."/>
            <person name="Atabakhsh K."/>
            <person name="Weakley A."/>
            <person name="Yan J."/>
            <person name="Brumbaugh A.R."/>
            <person name="Higginbottom S."/>
            <person name="Dimas A."/>
            <person name="Shiver A.L."/>
            <person name="Deutschbauer A."/>
            <person name="Neff N."/>
            <person name="Sonnenburg J.L."/>
            <person name="Huang K.C."/>
            <person name="Fischbach M.A."/>
        </authorList>
    </citation>
    <scope>NUCLEOTIDE SEQUENCE</scope>
    <source>
        <strain evidence="2">DSM 19829</strain>
    </source>
</reference>
<dbReference type="EMBL" id="CP102290">
    <property type="protein sequence ID" value="UWP58290.1"/>
    <property type="molecule type" value="Genomic_DNA"/>
</dbReference>
<evidence type="ECO:0000313" key="3">
    <source>
        <dbReference type="Proteomes" id="UP001060164"/>
    </source>
</evidence>
<organism evidence="2 3">
    <name type="scientific">Ruminococcus gauvreauii</name>
    <dbReference type="NCBI Taxonomy" id="438033"/>
    <lineage>
        <taxon>Bacteria</taxon>
        <taxon>Bacillati</taxon>
        <taxon>Bacillota</taxon>
        <taxon>Clostridia</taxon>
        <taxon>Eubacteriales</taxon>
        <taxon>Oscillospiraceae</taxon>
        <taxon>Ruminococcus</taxon>
    </lineage>
</organism>
<dbReference type="Pfam" id="PF02036">
    <property type="entry name" value="SCP2"/>
    <property type="match status" value="1"/>
</dbReference>